<evidence type="ECO:0000313" key="3">
    <source>
        <dbReference type="Proteomes" id="UP000308978"/>
    </source>
</evidence>
<keyword evidence="2" id="KW-0808">Transferase</keyword>
<dbReference type="InterPro" id="IPR041633">
    <property type="entry name" value="Polbeta"/>
</dbReference>
<organism evidence="2 3">
    <name type="scientific">Adlercreutzia caecimuris</name>
    <dbReference type="NCBI Taxonomy" id="671266"/>
    <lineage>
        <taxon>Bacteria</taxon>
        <taxon>Bacillati</taxon>
        <taxon>Actinomycetota</taxon>
        <taxon>Coriobacteriia</taxon>
        <taxon>Eggerthellales</taxon>
        <taxon>Eggerthellaceae</taxon>
        <taxon>Adlercreutzia</taxon>
    </lineage>
</organism>
<dbReference type="GeneID" id="300395331"/>
<feature type="domain" description="Polymerase beta nucleotidyltransferase" evidence="1">
    <location>
        <begin position="8"/>
        <end position="63"/>
    </location>
</feature>
<accession>A0A4S4G5A0</accession>
<protein>
    <submittedName>
        <fullName evidence="2">Nucleotidyltransferase domain-containing protein</fullName>
    </submittedName>
</protein>
<comment type="caution">
    <text evidence="2">The sequence shown here is derived from an EMBL/GenBank/DDBJ whole genome shotgun (WGS) entry which is preliminary data.</text>
</comment>
<dbReference type="RefSeq" id="WP_136432403.1">
    <property type="nucleotide sequence ID" value="NZ_CAJTBT010000006.1"/>
</dbReference>
<name>A0A4S4G5A0_9ACTN</name>
<dbReference type="CDD" id="cd05403">
    <property type="entry name" value="NT_KNTase_like"/>
    <property type="match status" value="1"/>
</dbReference>
<gene>
    <name evidence="2" type="ORF">E5986_00600</name>
</gene>
<evidence type="ECO:0000313" key="2">
    <source>
        <dbReference type="EMBL" id="THG38830.1"/>
    </source>
</evidence>
<dbReference type="SUPFAM" id="SSF81301">
    <property type="entry name" value="Nucleotidyltransferase"/>
    <property type="match status" value="1"/>
</dbReference>
<dbReference type="AlphaFoldDB" id="A0A4S4G5A0"/>
<dbReference type="Gene3D" id="3.30.460.10">
    <property type="entry name" value="Beta Polymerase, domain 2"/>
    <property type="match status" value="1"/>
</dbReference>
<dbReference type="GO" id="GO:0016740">
    <property type="term" value="F:transferase activity"/>
    <property type="evidence" value="ECO:0007669"/>
    <property type="project" value="UniProtKB-KW"/>
</dbReference>
<dbReference type="InterPro" id="IPR043519">
    <property type="entry name" value="NT_sf"/>
</dbReference>
<dbReference type="EMBL" id="SSTJ01000001">
    <property type="protein sequence ID" value="THG38830.1"/>
    <property type="molecule type" value="Genomic_DNA"/>
</dbReference>
<dbReference type="Proteomes" id="UP000308978">
    <property type="component" value="Unassembled WGS sequence"/>
</dbReference>
<proteinExistence type="predicted"/>
<dbReference type="Pfam" id="PF18765">
    <property type="entry name" value="Polbeta"/>
    <property type="match status" value="1"/>
</dbReference>
<evidence type="ECO:0000259" key="1">
    <source>
        <dbReference type="Pfam" id="PF18765"/>
    </source>
</evidence>
<sequence>MLTIEHIAEVLKSAVVPYDVRAVYLFGSFARGEAGPQSDVDVRLECDLEIDYADLLDIQESLGGTWAVLSRWWPTPLSLCVRLSESACSVMRRCSIQQLSAISIS</sequence>
<reference evidence="2 3" key="1">
    <citation type="submission" date="2019-04" db="EMBL/GenBank/DDBJ databases">
        <title>Microbes associate with the intestines of laboratory mice.</title>
        <authorList>
            <person name="Navarre W."/>
            <person name="Wong E."/>
            <person name="Huang K.C."/>
            <person name="Tropini C."/>
            <person name="Ng K."/>
            <person name="Yu B."/>
        </authorList>
    </citation>
    <scope>NUCLEOTIDE SEQUENCE [LARGE SCALE GENOMIC DNA]</scope>
    <source>
        <strain evidence="2 3">NM80_B27</strain>
    </source>
</reference>